<organism evidence="1 2">
    <name type="scientific">Prochlorococcus marinus (strain SARG / CCMP1375 / SS120)</name>
    <dbReference type="NCBI Taxonomy" id="167539"/>
    <lineage>
        <taxon>Bacteria</taxon>
        <taxon>Bacillati</taxon>
        <taxon>Cyanobacteriota</taxon>
        <taxon>Cyanophyceae</taxon>
        <taxon>Synechococcales</taxon>
        <taxon>Prochlorococcaceae</taxon>
        <taxon>Prochlorococcus</taxon>
    </lineage>
</organism>
<sequence>MRDGWLVVKWSQLLHNIGFTQVDPNKPMNWSEFIINRLENDSSKDSDE</sequence>
<evidence type="ECO:0000313" key="1">
    <source>
        <dbReference type="EMBL" id="AAP99075.1"/>
    </source>
</evidence>
<dbReference type="OrthoDB" id="561387at2"/>
<dbReference type="PATRIC" id="fig|167539.5.peg.29"/>
<dbReference type="EMBL" id="AE017126">
    <property type="protein sequence ID" value="AAP99075.1"/>
    <property type="molecule type" value="Genomic_DNA"/>
</dbReference>
<accession>Q7VEI4</accession>
<name>Q7VEI4_PROMA</name>
<dbReference type="KEGG" id="pma:Pro_0029"/>
<proteinExistence type="predicted"/>
<reference evidence="1 2" key="1">
    <citation type="journal article" date="2003" name="Proc. Natl. Acad. Sci. U.S.A.">
        <title>Genome sequence of the cyanobacterium Prochlorococcus marinus SS120, a nearly minimal oxyphototrophic genome.</title>
        <authorList>
            <person name="Dufresne A."/>
            <person name="Salanoubat M."/>
            <person name="Partensky F."/>
            <person name="Artiguenave F."/>
            <person name="Axmann I.M."/>
            <person name="Barbe V."/>
            <person name="Duprat S."/>
            <person name="Galperin M.Y."/>
            <person name="Koonin E.V."/>
            <person name="Le Gall F."/>
            <person name="Makarova K.S."/>
            <person name="Ostrowski M."/>
            <person name="Oztas S."/>
            <person name="Robert C."/>
            <person name="Rogozin I.B."/>
            <person name="Scanlan D.J."/>
            <person name="Tandeau de Marsac N."/>
            <person name="Weissenbach J."/>
            <person name="Wincker P."/>
            <person name="Wolf Y.I."/>
            <person name="Hess W.R."/>
        </authorList>
    </citation>
    <scope>NUCLEOTIDE SEQUENCE [LARGE SCALE GENOMIC DNA]</scope>
    <source>
        <strain evidence="2">SARG / CCMP1375 / SS120</strain>
    </source>
</reference>
<dbReference type="EnsemblBacteria" id="AAP99075">
    <property type="protein sequence ID" value="AAP99075"/>
    <property type="gene ID" value="Pro_0029"/>
</dbReference>
<dbReference type="AlphaFoldDB" id="Q7VEI4"/>
<dbReference type="Proteomes" id="UP000001420">
    <property type="component" value="Chromosome"/>
</dbReference>
<keyword evidence="2" id="KW-1185">Reference proteome</keyword>
<evidence type="ECO:0000313" key="2">
    <source>
        <dbReference type="Proteomes" id="UP000001420"/>
    </source>
</evidence>
<protein>
    <submittedName>
        <fullName evidence="1">Uncharacterized protein</fullName>
    </submittedName>
</protein>
<dbReference type="HOGENOM" id="CLU_3156631_0_0_3"/>
<gene>
    <name evidence="1" type="ordered locus">Pro_0029</name>
</gene>